<feature type="compositionally biased region" description="Polar residues" evidence="1">
    <location>
        <begin position="187"/>
        <end position="197"/>
    </location>
</feature>
<dbReference type="Proteomes" id="UP000439903">
    <property type="component" value="Unassembled WGS sequence"/>
</dbReference>
<proteinExistence type="predicted"/>
<dbReference type="AlphaFoldDB" id="A0A8H3X1E7"/>
<dbReference type="OrthoDB" id="2422570at2759"/>
<feature type="region of interest" description="Disordered" evidence="1">
    <location>
        <begin position="108"/>
        <end position="153"/>
    </location>
</feature>
<evidence type="ECO:0000256" key="1">
    <source>
        <dbReference type="SAM" id="MobiDB-lite"/>
    </source>
</evidence>
<feature type="region of interest" description="Disordered" evidence="1">
    <location>
        <begin position="66"/>
        <end position="90"/>
    </location>
</feature>
<comment type="caution">
    <text evidence="2">The sequence shown here is derived from an EMBL/GenBank/DDBJ whole genome shotgun (WGS) entry which is preliminary data.</text>
</comment>
<evidence type="ECO:0000313" key="2">
    <source>
        <dbReference type="EMBL" id="KAF0380393.1"/>
    </source>
</evidence>
<feature type="compositionally biased region" description="Basic residues" evidence="1">
    <location>
        <begin position="118"/>
        <end position="129"/>
    </location>
</feature>
<organism evidence="2 3">
    <name type="scientific">Gigaspora margarita</name>
    <dbReference type="NCBI Taxonomy" id="4874"/>
    <lineage>
        <taxon>Eukaryota</taxon>
        <taxon>Fungi</taxon>
        <taxon>Fungi incertae sedis</taxon>
        <taxon>Mucoromycota</taxon>
        <taxon>Glomeromycotina</taxon>
        <taxon>Glomeromycetes</taxon>
        <taxon>Diversisporales</taxon>
        <taxon>Gigasporaceae</taxon>
        <taxon>Gigaspora</taxon>
    </lineage>
</organism>
<sequence length="226" mass="25270">MHADHNAFIDADESDTNLLKKILARTALNIGEMLKTQDTTSSTNNKTRVYKLSDYNALIDVDEIDPNDAKKEKQVDHNAPIDVDESDPNLSGKDIGLALNVGEILKTQDTTAPTNNRTRAHKPKNRKHVDHNASIDIDESDSNNNSKRATKRTRINHNSSIDINESDTNLSEENIGPALNVGEMLETQDTTSPTNNRTKGRKPKKEEIMKVQKNLIKICKVSRSKF</sequence>
<name>A0A8H3X1E7_GIGMA</name>
<evidence type="ECO:0000313" key="3">
    <source>
        <dbReference type="Proteomes" id="UP000439903"/>
    </source>
</evidence>
<keyword evidence="3" id="KW-1185">Reference proteome</keyword>
<dbReference type="EMBL" id="WTPW01002484">
    <property type="protein sequence ID" value="KAF0380393.1"/>
    <property type="molecule type" value="Genomic_DNA"/>
</dbReference>
<feature type="compositionally biased region" description="Basic and acidic residues" evidence="1">
    <location>
        <begin position="67"/>
        <end position="76"/>
    </location>
</feature>
<reference evidence="2 3" key="1">
    <citation type="journal article" date="2019" name="Environ. Microbiol.">
        <title>At the nexus of three kingdoms: the genome of the mycorrhizal fungus Gigaspora margarita provides insights into plant, endobacterial and fungal interactions.</title>
        <authorList>
            <person name="Venice F."/>
            <person name="Ghignone S."/>
            <person name="Salvioli di Fossalunga A."/>
            <person name="Amselem J."/>
            <person name="Novero M."/>
            <person name="Xianan X."/>
            <person name="Sedzielewska Toro K."/>
            <person name="Morin E."/>
            <person name="Lipzen A."/>
            <person name="Grigoriev I.V."/>
            <person name="Henrissat B."/>
            <person name="Martin F.M."/>
            <person name="Bonfante P."/>
        </authorList>
    </citation>
    <scope>NUCLEOTIDE SEQUENCE [LARGE SCALE GENOMIC DNA]</scope>
    <source>
        <strain evidence="2 3">BEG34</strain>
    </source>
</reference>
<accession>A0A8H3X1E7</accession>
<feature type="region of interest" description="Disordered" evidence="1">
    <location>
        <begin position="185"/>
        <end position="205"/>
    </location>
</feature>
<gene>
    <name evidence="2" type="ORF">F8M41_012167</name>
</gene>
<protein>
    <submittedName>
        <fullName evidence="2">Uncharacterized protein</fullName>
    </submittedName>
</protein>
<feature type="compositionally biased region" description="Polar residues" evidence="1">
    <location>
        <begin position="108"/>
        <end position="117"/>
    </location>
</feature>